<evidence type="ECO:0000313" key="3">
    <source>
        <dbReference type="EMBL" id="PJJ41084.1"/>
    </source>
</evidence>
<protein>
    <submittedName>
        <fullName evidence="3">Prepilin-type N-terminal cleavage/methylation domain-containing protein</fullName>
    </submittedName>
</protein>
<dbReference type="InterPro" id="IPR045584">
    <property type="entry name" value="Pilin-like"/>
</dbReference>
<accession>A0A2M9A5T6</accession>
<keyword evidence="2" id="KW-0472">Membrane</keyword>
<dbReference type="Pfam" id="PF07963">
    <property type="entry name" value="N_methyl"/>
    <property type="match status" value="1"/>
</dbReference>
<keyword evidence="2" id="KW-0812">Transmembrane</keyword>
<feature type="compositionally biased region" description="Low complexity" evidence="1">
    <location>
        <begin position="218"/>
        <end position="278"/>
    </location>
</feature>
<proteinExistence type="predicted"/>
<feature type="compositionally biased region" description="Polar residues" evidence="1">
    <location>
        <begin position="353"/>
        <end position="373"/>
    </location>
</feature>
<dbReference type="PROSITE" id="PS00409">
    <property type="entry name" value="PROKAR_NTER_METHYL"/>
    <property type="match status" value="1"/>
</dbReference>
<organism evidence="3 4">
    <name type="scientific">Hallerella succinigenes</name>
    <dbReference type="NCBI Taxonomy" id="1896222"/>
    <lineage>
        <taxon>Bacteria</taxon>
        <taxon>Pseudomonadati</taxon>
        <taxon>Fibrobacterota</taxon>
        <taxon>Fibrobacteria</taxon>
        <taxon>Fibrobacterales</taxon>
        <taxon>Fibrobacteraceae</taxon>
        <taxon>Hallerella</taxon>
    </lineage>
</organism>
<feature type="region of interest" description="Disordered" evidence="1">
    <location>
        <begin position="350"/>
        <end position="388"/>
    </location>
</feature>
<name>A0A2M9A5T6_9BACT</name>
<dbReference type="EMBL" id="PGEX01000001">
    <property type="protein sequence ID" value="PJJ41084.1"/>
    <property type="molecule type" value="Genomic_DNA"/>
</dbReference>
<gene>
    <name evidence="3" type="ORF">BGX16_1039</name>
</gene>
<feature type="compositionally biased region" description="Acidic residues" evidence="1">
    <location>
        <begin position="376"/>
        <end position="388"/>
    </location>
</feature>
<dbReference type="SUPFAM" id="SSF54523">
    <property type="entry name" value="Pili subunits"/>
    <property type="match status" value="1"/>
</dbReference>
<reference evidence="3 4" key="1">
    <citation type="submission" date="2017-11" db="EMBL/GenBank/DDBJ databases">
        <title>Animal gut microbial communities from fecal samples from Wisconsin, USA.</title>
        <authorList>
            <person name="Neumann A."/>
        </authorList>
    </citation>
    <scope>NUCLEOTIDE SEQUENCE [LARGE SCALE GENOMIC DNA]</scope>
    <source>
        <strain evidence="3 4">UWS3</strain>
    </source>
</reference>
<keyword evidence="4" id="KW-1185">Reference proteome</keyword>
<sequence>MKAYQKGFTLVELMTVVAVIGILAVIAIPVVASQLSKSKAATVASAAKKYVRLQEAYAQEHAAVSKWSDIGYTAPTGSVFEFSQGEITQNYDVDEVASAKVGWMAKNKVALGDCPAGTFWFVSVARSTGSSMSYSASVSNANCAAKTPEFAMVGDSYNRAENGVIFDAGIPTVTTPELETSTAAAPETITNTSTKNTVMATVSDPSSVAESMAGVIEPSTTTSTTTPTTSAVTSTESSTNASTASSTNTSANTSAAVSTNTSTGTSGNTSAAASANTSSEANYATLASAAEAYESEVEGYVTELAAQTSAENVAGWSDSDLYGNGFTEDEICTMETGEIVASIAGDLDDFGSASATDNDSPTSQNANSQSEHTQNADDEDEFSVSSEEEYAQKCENAKSYNDLKHDLINQAKEFYQTWNESWRNLLKERMSLQANERRPGGDFCTFKKKGNLTEESNCMTEQEYKQKVNKWISDYKKLVQKYHSFKYALAKSLYDAKIQAEVCEAAKKCYGKKNQGKGGKNGKNKCDNGKHKGWYKQHQKEWFRKFR</sequence>
<evidence type="ECO:0000256" key="1">
    <source>
        <dbReference type="SAM" id="MobiDB-lite"/>
    </source>
</evidence>
<dbReference type="NCBIfam" id="TIGR02532">
    <property type="entry name" value="IV_pilin_GFxxxE"/>
    <property type="match status" value="1"/>
</dbReference>
<feature type="region of interest" description="Disordered" evidence="1">
    <location>
        <begin position="204"/>
        <end position="278"/>
    </location>
</feature>
<feature type="transmembrane region" description="Helical" evidence="2">
    <location>
        <begin position="7"/>
        <end position="32"/>
    </location>
</feature>
<dbReference type="InterPro" id="IPR012902">
    <property type="entry name" value="N_methyl_site"/>
</dbReference>
<dbReference type="RefSeq" id="WP_100425094.1">
    <property type="nucleotide sequence ID" value="NZ_PGEX01000001.1"/>
</dbReference>
<dbReference type="AlphaFoldDB" id="A0A2M9A5T6"/>
<dbReference type="Proteomes" id="UP000231134">
    <property type="component" value="Unassembled WGS sequence"/>
</dbReference>
<comment type="caution">
    <text evidence="3">The sequence shown here is derived from an EMBL/GenBank/DDBJ whole genome shotgun (WGS) entry which is preliminary data.</text>
</comment>
<evidence type="ECO:0000256" key="2">
    <source>
        <dbReference type="SAM" id="Phobius"/>
    </source>
</evidence>
<evidence type="ECO:0000313" key="4">
    <source>
        <dbReference type="Proteomes" id="UP000231134"/>
    </source>
</evidence>
<keyword evidence="2" id="KW-1133">Transmembrane helix</keyword>